<keyword evidence="2" id="KW-1133">Transmembrane helix</keyword>
<feature type="region of interest" description="Disordered" evidence="1">
    <location>
        <begin position="516"/>
        <end position="536"/>
    </location>
</feature>
<feature type="region of interest" description="Disordered" evidence="1">
    <location>
        <begin position="177"/>
        <end position="338"/>
    </location>
</feature>
<feature type="region of interest" description="Disordered" evidence="1">
    <location>
        <begin position="351"/>
        <end position="502"/>
    </location>
</feature>
<feature type="compositionally biased region" description="Low complexity" evidence="1">
    <location>
        <begin position="177"/>
        <end position="194"/>
    </location>
</feature>
<accession>A0AAD5VJH7</accession>
<feature type="compositionally biased region" description="Polar residues" evidence="1">
    <location>
        <begin position="217"/>
        <end position="238"/>
    </location>
</feature>
<organism evidence="3 4">
    <name type="scientific">Leucocoprinus birnbaumii</name>
    <dbReference type="NCBI Taxonomy" id="56174"/>
    <lineage>
        <taxon>Eukaryota</taxon>
        <taxon>Fungi</taxon>
        <taxon>Dikarya</taxon>
        <taxon>Basidiomycota</taxon>
        <taxon>Agaricomycotina</taxon>
        <taxon>Agaricomycetes</taxon>
        <taxon>Agaricomycetidae</taxon>
        <taxon>Agaricales</taxon>
        <taxon>Agaricineae</taxon>
        <taxon>Agaricaceae</taxon>
        <taxon>Leucocoprinus</taxon>
    </lineage>
</organism>
<feature type="transmembrane region" description="Helical" evidence="2">
    <location>
        <begin position="21"/>
        <end position="41"/>
    </location>
</feature>
<gene>
    <name evidence="3" type="ORF">NP233_g10898</name>
</gene>
<keyword evidence="2" id="KW-0812">Transmembrane</keyword>
<reference evidence="3" key="1">
    <citation type="submission" date="2022-07" db="EMBL/GenBank/DDBJ databases">
        <title>Genome Sequence of Leucocoprinus birnbaumii.</title>
        <authorList>
            <person name="Buettner E."/>
        </authorList>
    </citation>
    <scope>NUCLEOTIDE SEQUENCE</scope>
    <source>
        <strain evidence="3">VT141</strain>
    </source>
</reference>
<feature type="compositionally biased region" description="Pro residues" evidence="1">
    <location>
        <begin position="317"/>
        <end position="328"/>
    </location>
</feature>
<protein>
    <submittedName>
        <fullName evidence="3">Uncharacterized protein</fullName>
    </submittedName>
</protein>
<feature type="transmembrane region" description="Helical" evidence="2">
    <location>
        <begin position="95"/>
        <end position="119"/>
    </location>
</feature>
<feature type="compositionally biased region" description="Basic and acidic residues" evidence="1">
    <location>
        <begin position="296"/>
        <end position="310"/>
    </location>
</feature>
<name>A0AAD5VJH7_9AGAR</name>
<evidence type="ECO:0000313" key="4">
    <source>
        <dbReference type="Proteomes" id="UP001213000"/>
    </source>
</evidence>
<feature type="compositionally biased region" description="Low complexity" evidence="1">
    <location>
        <begin position="260"/>
        <end position="276"/>
    </location>
</feature>
<evidence type="ECO:0000256" key="1">
    <source>
        <dbReference type="SAM" id="MobiDB-lite"/>
    </source>
</evidence>
<comment type="caution">
    <text evidence="3">The sequence shown here is derived from an EMBL/GenBank/DDBJ whole genome shotgun (WGS) entry which is preliminary data.</text>
</comment>
<feature type="compositionally biased region" description="Polar residues" evidence="1">
    <location>
        <begin position="440"/>
        <end position="457"/>
    </location>
</feature>
<sequence length="536" mass="59050">MSIVSAIFSSRRSSSRSNARIVFLMDNLFAIAFGLGLRFVVDNVANNDFRLSGTLVGLWEGVVTLHFLKKMPGSFDPYIAYAVRLFVDFMVTENVIRLVLVIVWTGLGMVLADIAPAIWHDVGGHRVWRRFRRDMYYMSRSVPSVTIPEIFPRARVVRFSPVIQPTEISETLSTLSPTAATPTITSPAPTTRVVPPTPPTTGPVRTRRVPGGDVSVFSETNSDGGSVVGTQPAPSVGTSHVRYTVRPRRSSIDESSQAPSNSVDDSNLSSDASSVSTQTPHQPLRLDIEEEEEVEVPVRKIDKGKGRAIDLDVSAPPSQPPFALPPTPSDSSRPPFEVNRTSFVPTITAMPSIPDFYESGLGSDWENIRREEAEEAESPPTPPVKDFDSRSYGSPPFHYIPPPASSVYEPTPRPTTFDQDLWDDVSNAAPPTPYTKPATDSQRTSRLPQPENATIQAPETRIPVPVKKKRKSEPPPQVPQTPVYGDAWDTERDQLPPQTPSVLARTPMYDHTIDLNESVHPGEQLESVLWNGRSLE</sequence>
<keyword evidence="2" id="KW-0472">Membrane</keyword>
<dbReference type="Proteomes" id="UP001213000">
    <property type="component" value="Unassembled WGS sequence"/>
</dbReference>
<proteinExistence type="predicted"/>
<dbReference type="EMBL" id="JANIEX010001188">
    <property type="protein sequence ID" value="KAJ3560352.1"/>
    <property type="molecule type" value="Genomic_DNA"/>
</dbReference>
<evidence type="ECO:0000313" key="3">
    <source>
        <dbReference type="EMBL" id="KAJ3560352.1"/>
    </source>
</evidence>
<evidence type="ECO:0000256" key="2">
    <source>
        <dbReference type="SAM" id="Phobius"/>
    </source>
</evidence>
<keyword evidence="4" id="KW-1185">Reference proteome</keyword>
<dbReference type="AlphaFoldDB" id="A0AAD5VJH7"/>